<proteinExistence type="predicted"/>
<dbReference type="InterPro" id="IPR037401">
    <property type="entry name" value="SnoaL-like"/>
</dbReference>
<dbReference type="EMBL" id="FQUS01000015">
    <property type="protein sequence ID" value="SHF91228.1"/>
    <property type="molecule type" value="Genomic_DNA"/>
</dbReference>
<dbReference type="SUPFAM" id="SSF54427">
    <property type="entry name" value="NTF2-like"/>
    <property type="match status" value="1"/>
</dbReference>
<sequence>MDTQPIRKLYKELLDSWNEQDAAKYGSCFTDSGCVIGFDGSQMNNRNEIETEIGRIFADHQTADYVSKIQEVKCLSRDTALLRGIAGMIPPGATDINPDANAIQSLIASRNSDTGQWHIVLFQNTPAQFHGRPELAEALTQELQEMVSNK</sequence>
<dbReference type="Proteomes" id="UP000184041">
    <property type="component" value="Unassembled WGS sequence"/>
</dbReference>
<evidence type="ECO:0000313" key="3">
    <source>
        <dbReference type="Proteomes" id="UP000184041"/>
    </source>
</evidence>
<organism evidence="2 3">
    <name type="scientific">Fodinibius roseus</name>
    <dbReference type="NCBI Taxonomy" id="1194090"/>
    <lineage>
        <taxon>Bacteria</taxon>
        <taxon>Pseudomonadati</taxon>
        <taxon>Balneolota</taxon>
        <taxon>Balneolia</taxon>
        <taxon>Balneolales</taxon>
        <taxon>Balneolaceae</taxon>
        <taxon>Fodinibius</taxon>
    </lineage>
</organism>
<evidence type="ECO:0000259" key="1">
    <source>
        <dbReference type="Pfam" id="PF13474"/>
    </source>
</evidence>
<gene>
    <name evidence="2" type="ORF">SAMN05443144_11537</name>
</gene>
<feature type="domain" description="SnoaL-like" evidence="1">
    <location>
        <begin position="6"/>
        <end position="82"/>
    </location>
</feature>
<dbReference type="OrthoDB" id="9803476at2"/>
<dbReference type="AlphaFoldDB" id="A0A1M5FIC0"/>
<dbReference type="InterPro" id="IPR011944">
    <property type="entry name" value="Steroid_delta5-4_isomerase"/>
</dbReference>
<dbReference type="Gene3D" id="3.10.450.50">
    <property type="match status" value="1"/>
</dbReference>
<reference evidence="2 3" key="1">
    <citation type="submission" date="2016-11" db="EMBL/GenBank/DDBJ databases">
        <authorList>
            <person name="Jaros S."/>
            <person name="Januszkiewicz K."/>
            <person name="Wedrychowicz H."/>
        </authorList>
    </citation>
    <scope>NUCLEOTIDE SEQUENCE [LARGE SCALE GENOMIC DNA]</scope>
    <source>
        <strain evidence="2 3">DSM 21986</strain>
    </source>
</reference>
<dbReference type="InterPro" id="IPR032710">
    <property type="entry name" value="NTF2-like_dom_sf"/>
</dbReference>
<evidence type="ECO:0000313" key="2">
    <source>
        <dbReference type="EMBL" id="SHF91228.1"/>
    </source>
</evidence>
<dbReference type="RefSeq" id="WP_073065516.1">
    <property type="nucleotide sequence ID" value="NZ_FQUS01000015.1"/>
</dbReference>
<protein>
    <recommendedName>
        <fullName evidence="1">SnoaL-like domain-containing protein</fullName>
    </recommendedName>
</protein>
<dbReference type="NCBIfam" id="TIGR02246">
    <property type="entry name" value="SgcJ/EcaC family oxidoreductase"/>
    <property type="match status" value="1"/>
</dbReference>
<dbReference type="STRING" id="1194090.SAMN05443144_11537"/>
<accession>A0A1M5FIC0</accession>
<keyword evidence="3" id="KW-1185">Reference proteome</keyword>
<name>A0A1M5FIC0_9BACT</name>
<dbReference type="Pfam" id="PF13474">
    <property type="entry name" value="SnoaL_3"/>
    <property type="match status" value="1"/>
</dbReference>